<keyword evidence="6" id="KW-0479">Metal-binding</keyword>
<feature type="domain" description="Uracil-DNA glycosylase-like" evidence="13">
    <location>
        <begin position="24"/>
        <end position="183"/>
    </location>
</feature>
<evidence type="ECO:0000256" key="2">
    <source>
        <dbReference type="ARBA" id="ARBA00006521"/>
    </source>
</evidence>
<dbReference type="GO" id="GO:0006281">
    <property type="term" value="P:DNA repair"/>
    <property type="evidence" value="ECO:0007669"/>
    <property type="project" value="UniProtKB-KW"/>
</dbReference>
<dbReference type="Pfam" id="PF03167">
    <property type="entry name" value="UDG"/>
    <property type="match status" value="1"/>
</dbReference>
<evidence type="ECO:0000256" key="4">
    <source>
        <dbReference type="ARBA" id="ARBA00019403"/>
    </source>
</evidence>
<proteinExistence type="inferred from homology"/>
<dbReference type="SMART" id="SM00986">
    <property type="entry name" value="UDG"/>
    <property type="match status" value="1"/>
</dbReference>
<keyword evidence="8" id="KW-0378">Hydrolase</keyword>
<reference evidence="14 15" key="1">
    <citation type="submission" date="2016-10" db="EMBL/GenBank/DDBJ databases">
        <authorList>
            <person name="de Groot N.N."/>
        </authorList>
    </citation>
    <scope>NUCLEOTIDE SEQUENCE [LARGE SCALE GENOMIC DNA]</scope>
    <source>
        <strain evidence="14 15">DSM 23310</strain>
    </source>
</reference>
<evidence type="ECO:0000256" key="7">
    <source>
        <dbReference type="ARBA" id="ARBA00022763"/>
    </source>
</evidence>
<keyword evidence="7" id="KW-0227">DNA damage</keyword>
<evidence type="ECO:0000313" key="15">
    <source>
        <dbReference type="Proteomes" id="UP000198828"/>
    </source>
</evidence>
<dbReference type="OrthoDB" id="5290748at2"/>
<evidence type="ECO:0000256" key="12">
    <source>
        <dbReference type="SAM" id="Coils"/>
    </source>
</evidence>
<comment type="catalytic activity">
    <reaction evidence="1">
        <text>Hydrolyzes single-stranded DNA or mismatched double-stranded DNA and polynucleotides, releasing free uracil.</text>
        <dbReference type="EC" id="3.2.2.27"/>
    </reaction>
</comment>
<dbReference type="NCBIfam" id="TIGR00758">
    <property type="entry name" value="UDG_fam4"/>
    <property type="match status" value="1"/>
</dbReference>
<evidence type="ECO:0000256" key="1">
    <source>
        <dbReference type="ARBA" id="ARBA00001400"/>
    </source>
</evidence>
<dbReference type="EMBL" id="FNNG01000005">
    <property type="protein sequence ID" value="SDW96752.1"/>
    <property type="molecule type" value="Genomic_DNA"/>
</dbReference>
<evidence type="ECO:0000259" key="13">
    <source>
        <dbReference type="SMART" id="SM00986"/>
    </source>
</evidence>
<protein>
    <recommendedName>
        <fullName evidence="4">Type-4 uracil-DNA glycosylase</fullName>
        <ecNumber evidence="3">3.2.2.27</ecNumber>
    </recommendedName>
</protein>
<evidence type="ECO:0000313" key="14">
    <source>
        <dbReference type="EMBL" id="SDW96752.1"/>
    </source>
</evidence>
<dbReference type="GO" id="GO:0004844">
    <property type="term" value="F:uracil DNA N-glycosylase activity"/>
    <property type="evidence" value="ECO:0007669"/>
    <property type="project" value="UniProtKB-EC"/>
</dbReference>
<name>A0A1H2XUW6_9FIRM</name>
<organism evidence="14 15">
    <name type="scientific">Tepidimicrobium xylanilyticum</name>
    <dbReference type="NCBI Taxonomy" id="1123352"/>
    <lineage>
        <taxon>Bacteria</taxon>
        <taxon>Bacillati</taxon>
        <taxon>Bacillota</taxon>
        <taxon>Tissierellia</taxon>
        <taxon>Tissierellales</taxon>
        <taxon>Tepidimicrobiaceae</taxon>
        <taxon>Tepidimicrobium</taxon>
    </lineage>
</organism>
<dbReference type="InterPro" id="IPR036895">
    <property type="entry name" value="Uracil-DNA_glycosylase-like_sf"/>
</dbReference>
<dbReference type="PANTHER" id="PTHR33693:SF1">
    <property type="entry name" value="TYPE-4 URACIL-DNA GLYCOSYLASE"/>
    <property type="match status" value="1"/>
</dbReference>
<dbReference type="InterPro" id="IPR005122">
    <property type="entry name" value="Uracil-DNA_glycosylase-like"/>
</dbReference>
<evidence type="ECO:0000256" key="9">
    <source>
        <dbReference type="ARBA" id="ARBA00023004"/>
    </source>
</evidence>
<dbReference type="Proteomes" id="UP000198828">
    <property type="component" value="Unassembled WGS sequence"/>
</dbReference>
<dbReference type="CDD" id="cd10030">
    <property type="entry name" value="UDG-F4_TTUDGA_SPO1dp_like"/>
    <property type="match status" value="1"/>
</dbReference>
<sequence length="203" mass="23786">MKKDRIKVLNEKIKKNYPNEKIIIGDGNLNSTIMLLGEAPGGKEIEIGKPFVGQAGKHFQEFLDVLNIKREDVYITNSVKYRPTKINARTNRISNRTPTVKEIDDFRDYIYEEISIIMPKIIVTLGNTPLRLIFKNDIKIGEVHGKLMEKEINNRNYKIFPLYHPAAIIYNRDLKDIYMEDLIKLKKELKKLQKRVDFILKRV</sequence>
<evidence type="ECO:0000256" key="3">
    <source>
        <dbReference type="ARBA" id="ARBA00012030"/>
    </source>
</evidence>
<evidence type="ECO:0000256" key="5">
    <source>
        <dbReference type="ARBA" id="ARBA00022485"/>
    </source>
</evidence>
<dbReference type="GO" id="GO:0051539">
    <property type="term" value="F:4 iron, 4 sulfur cluster binding"/>
    <property type="evidence" value="ECO:0007669"/>
    <property type="project" value="UniProtKB-KW"/>
</dbReference>
<dbReference type="EC" id="3.2.2.27" evidence="3"/>
<accession>A0A1H2XUW6</accession>
<comment type="similarity">
    <text evidence="2">Belongs to the uracil-DNA glycosylase (UDG) superfamily. Type 4 (UDGa) family.</text>
</comment>
<feature type="coiled-coil region" evidence="12">
    <location>
        <begin position="175"/>
        <end position="202"/>
    </location>
</feature>
<dbReference type="InterPro" id="IPR051536">
    <property type="entry name" value="UDG_Type-4/5"/>
</dbReference>
<dbReference type="Gene3D" id="3.40.470.10">
    <property type="entry name" value="Uracil-DNA glycosylase-like domain"/>
    <property type="match status" value="1"/>
</dbReference>
<gene>
    <name evidence="14" type="ORF">SAMN05660923_01536</name>
</gene>
<dbReference type="RefSeq" id="WP_093752435.1">
    <property type="nucleotide sequence ID" value="NZ_FNNG01000005.1"/>
</dbReference>
<dbReference type="SMART" id="SM00987">
    <property type="entry name" value="UreE_C"/>
    <property type="match status" value="1"/>
</dbReference>
<keyword evidence="15" id="KW-1185">Reference proteome</keyword>
<evidence type="ECO:0000256" key="10">
    <source>
        <dbReference type="ARBA" id="ARBA00023014"/>
    </source>
</evidence>
<dbReference type="InterPro" id="IPR005273">
    <property type="entry name" value="Ura-DNA_glyco_family4"/>
</dbReference>
<evidence type="ECO:0000256" key="11">
    <source>
        <dbReference type="ARBA" id="ARBA00023204"/>
    </source>
</evidence>
<dbReference type="PANTHER" id="PTHR33693">
    <property type="entry name" value="TYPE-5 URACIL-DNA GLYCOSYLASE"/>
    <property type="match status" value="1"/>
</dbReference>
<keyword evidence="11" id="KW-0234">DNA repair</keyword>
<keyword evidence="9" id="KW-0408">Iron</keyword>
<evidence type="ECO:0000256" key="8">
    <source>
        <dbReference type="ARBA" id="ARBA00022801"/>
    </source>
</evidence>
<keyword evidence="12" id="KW-0175">Coiled coil</keyword>
<keyword evidence="10" id="KW-0411">Iron-sulfur</keyword>
<keyword evidence="5" id="KW-0004">4Fe-4S</keyword>
<evidence type="ECO:0000256" key="6">
    <source>
        <dbReference type="ARBA" id="ARBA00022723"/>
    </source>
</evidence>
<dbReference type="SUPFAM" id="SSF52141">
    <property type="entry name" value="Uracil-DNA glycosylase-like"/>
    <property type="match status" value="1"/>
</dbReference>
<dbReference type="AlphaFoldDB" id="A0A1H2XUW6"/>
<dbReference type="GO" id="GO:0046872">
    <property type="term" value="F:metal ion binding"/>
    <property type="evidence" value="ECO:0007669"/>
    <property type="project" value="UniProtKB-KW"/>
</dbReference>